<protein>
    <recommendedName>
        <fullName evidence="3">SRPBCC family protein</fullName>
    </recommendedName>
</protein>
<dbReference type="RefSeq" id="WP_072879041.1">
    <property type="nucleotide sequence ID" value="NZ_FQVT01000004.1"/>
</dbReference>
<name>A0A1M5GVK8_SALEC</name>
<sequence length="132" mass="15308">MNIESPKVTAHKSEQEMFDFLMNVENYEQLMPETKEKIEVRDDKTFIFALKGMPEIKLRIQEDACIKPKLVVLGSTSEKLDFTLKAHISEIEENRSEVFMEFNGEFNAMMAMMIKNPLKKFINTLAENIGKV</sequence>
<gene>
    <name evidence="1" type="ORF">SAMN05444483_104329</name>
</gene>
<dbReference type="InterPro" id="IPR023393">
    <property type="entry name" value="START-like_dom_sf"/>
</dbReference>
<evidence type="ECO:0008006" key="3">
    <source>
        <dbReference type="Google" id="ProtNLM"/>
    </source>
</evidence>
<dbReference type="OrthoDB" id="1011799at2"/>
<dbReference type="AlphaFoldDB" id="A0A1M5GVK8"/>
<dbReference type="EMBL" id="FQVT01000004">
    <property type="protein sequence ID" value="SHG07733.1"/>
    <property type="molecule type" value="Genomic_DNA"/>
</dbReference>
<dbReference type="SUPFAM" id="SSF55961">
    <property type="entry name" value="Bet v1-like"/>
    <property type="match status" value="1"/>
</dbReference>
<organism evidence="1 2">
    <name type="scientific">Salegentibacter echinorum</name>
    <dbReference type="NCBI Taxonomy" id="1073325"/>
    <lineage>
        <taxon>Bacteria</taxon>
        <taxon>Pseudomonadati</taxon>
        <taxon>Bacteroidota</taxon>
        <taxon>Flavobacteriia</taxon>
        <taxon>Flavobacteriales</taxon>
        <taxon>Flavobacteriaceae</taxon>
        <taxon>Salegentibacter</taxon>
    </lineage>
</organism>
<evidence type="ECO:0000313" key="1">
    <source>
        <dbReference type="EMBL" id="SHG07733.1"/>
    </source>
</evidence>
<accession>A0A1M5GVK8</accession>
<dbReference type="Gene3D" id="3.30.530.20">
    <property type="match status" value="1"/>
</dbReference>
<proteinExistence type="predicted"/>
<keyword evidence="2" id="KW-1185">Reference proteome</keyword>
<dbReference type="STRING" id="1073325.SAMN05444483_104329"/>
<reference evidence="2" key="1">
    <citation type="submission" date="2016-11" db="EMBL/GenBank/DDBJ databases">
        <authorList>
            <person name="Varghese N."/>
            <person name="Submissions S."/>
        </authorList>
    </citation>
    <scope>NUCLEOTIDE SEQUENCE [LARGE SCALE GENOMIC DNA]</scope>
    <source>
        <strain evidence="2">DSM 24579</strain>
    </source>
</reference>
<dbReference type="Proteomes" id="UP000183945">
    <property type="component" value="Unassembled WGS sequence"/>
</dbReference>
<evidence type="ECO:0000313" key="2">
    <source>
        <dbReference type="Proteomes" id="UP000183945"/>
    </source>
</evidence>